<feature type="region of interest" description="Disordered" evidence="1">
    <location>
        <begin position="815"/>
        <end position="839"/>
    </location>
</feature>
<reference evidence="2 3" key="1">
    <citation type="journal article" date="2017" name="Curr. Biol.">
        <title>The Evolution of Venom by Co-option of Single-Copy Genes.</title>
        <authorList>
            <person name="Martinson E.O."/>
            <person name="Mrinalini"/>
            <person name="Kelkar Y.D."/>
            <person name="Chang C.H."/>
            <person name="Werren J.H."/>
        </authorList>
    </citation>
    <scope>NUCLEOTIDE SEQUENCE [LARGE SCALE GENOMIC DNA]</scope>
    <source>
        <strain evidence="2 3">Alberta</strain>
        <tissue evidence="2">Whole body</tissue>
    </source>
</reference>
<dbReference type="STRING" id="543379.A0A232EGX9"/>
<sequence>MYRLVNLRSRKPLSACSADHRARRRRLFERARDEYLTVEASVDHSVIVNNDSLVDVASLARSSSPVDYSDENVASPPFSAHDEENGFDSSGIDADRSFDVESCSDVSNESVRNDNDCIIGPHEDVDMFEEKLRTVFAEQNMTHQQIKAVLRVIKSHGCFSSMHVDPRTIMKTPAHSTLPITDVAGGQYLHLGVERALVKCLVSTPTNMHPDTLIEIDFSTDEASLDKLSKILMWPIQIRIVNIQDSSPYIVGVFKGMTKPSSALLFLKPFKEEMQELLKNGLHFEEKKFLVRSRCFVADAPARSFCLGHRAHNSRAPCSRCWVRGECVRSGVMVYKGRDHEPRTENEYLSMIDTDHHNCMECPLASLGFNVISGTVFDYMHLVCLGVMEKILQGIIDGRFVQSAKISNKNHVKALNSRLQAVKMYCPKDFARKPINIEKHGKFKATEQRQLLLYSGPIIFNGLVNDAVYSHFLLLHTAIRILVDPQCMTPNYIDFAQNCINLFNETSSDVYGIEFLSYNVHALLHLPDDVRSFGPLDSYSAFPYENNMTYCRKMCRKPSQHLQQIANRDAENCHTQRKVTVDPSMLKFIGKHRKGPTPPIDDCNYVQYSKVLTGSIYLSILKQDNAIVLRNGSIAIIQNIIERANDCYLLLKKFTKIDNFFDLPCRSSIIGVYVCSILSPELMYVRLDQVAGKCFLMPYWSKEVPIEGCSTDLRILKKNGGGLPVNRAAANLTRQMSTLTPPLGGFQSESRVFPPQNKQLPAIVKKKRPATQSQPTLPSGIIKQHEGLPRKKINPPKTAAATVEISKVFKKNTPQTRIPQEPDHLTKTQPGTSGLKEPSPIQTLTLKINAIDERLSTVEELAKSMDGRLKRMEVAQKEMLKMLKDMTKKNSPKARIRPACFPFKSTADLLEFDQASDELFDDVVNYLAYLGGANFSDEASLYFKNCFEFDEDLFRNLSWNGSKYEEEKVALKSTRFAEACEAAMNLNKNILEEPTKDKVCTAMTKAIKSTKESYRRKIAANNQPQEKVDLVDPLDHDDFVPANVQAQAPQRHVRVLLPKNEDPEVSNDQLQDNSDLVDPEYEEEESEEYEDKENGQGEELEDEDPEYYKDEPNEYEHEEYEQMNIDVNANNDDLPDDDDEDDDETIFES</sequence>
<dbReference type="PANTHER" id="PTHR33053:SF24">
    <property type="entry name" value="TRANSPOSASE DOMAIN-CONTAINING PROTEIN"/>
    <property type="match status" value="1"/>
</dbReference>
<feature type="compositionally biased region" description="Acidic residues" evidence="1">
    <location>
        <begin position="1133"/>
        <end position="1149"/>
    </location>
</feature>
<dbReference type="EMBL" id="NNAY01004657">
    <property type="protein sequence ID" value="OXU17594.1"/>
    <property type="molecule type" value="Genomic_DNA"/>
</dbReference>
<dbReference type="OrthoDB" id="7699050at2759"/>
<keyword evidence="3" id="KW-1185">Reference proteome</keyword>
<evidence type="ECO:0000313" key="2">
    <source>
        <dbReference type="EMBL" id="OXU17594.1"/>
    </source>
</evidence>
<feature type="compositionally biased region" description="Basic and acidic residues" evidence="1">
    <location>
        <begin position="1106"/>
        <end position="1115"/>
    </location>
</feature>
<feature type="region of interest" description="Disordered" evidence="1">
    <location>
        <begin position="65"/>
        <end position="92"/>
    </location>
</feature>
<dbReference type="AlphaFoldDB" id="A0A232EGX9"/>
<organism evidence="2 3">
    <name type="scientific">Trichomalopsis sarcophagae</name>
    <dbReference type="NCBI Taxonomy" id="543379"/>
    <lineage>
        <taxon>Eukaryota</taxon>
        <taxon>Metazoa</taxon>
        <taxon>Ecdysozoa</taxon>
        <taxon>Arthropoda</taxon>
        <taxon>Hexapoda</taxon>
        <taxon>Insecta</taxon>
        <taxon>Pterygota</taxon>
        <taxon>Neoptera</taxon>
        <taxon>Endopterygota</taxon>
        <taxon>Hymenoptera</taxon>
        <taxon>Apocrita</taxon>
        <taxon>Proctotrupomorpha</taxon>
        <taxon>Chalcidoidea</taxon>
        <taxon>Pteromalidae</taxon>
        <taxon>Pteromalinae</taxon>
        <taxon>Trichomalopsis</taxon>
    </lineage>
</organism>
<proteinExistence type="predicted"/>
<comment type="caution">
    <text evidence="2">The sequence shown here is derived from an EMBL/GenBank/DDBJ whole genome shotgun (WGS) entry which is preliminary data.</text>
</comment>
<evidence type="ECO:0008006" key="4">
    <source>
        <dbReference type="Google" id="ProtNLM"/>
    </source>
</evidence>
<dbReference type="PANTHER" id="PTHR33053">
    <property type="entry name" value="PROTEIN, PUTATIVE-RELATED"/>
    <property type="match status" value="1"/>
</dbReference>
<gene>
    <name evidence="2" type="ORF">TSAR_016455</name>
</gene>
<evidence type="ECO:0000313" key="3">
    <source>
        <dbReference type="Proteomes" id="UP000215335"/>
    </source>
</evidence>
<feature type="region of interest" description="Disordered" evidence="1">
    <location>
        <begin position="1058"/>
        <end position="1149"/>
    </location>
</feature>
<protein>
    <recommendedName>
        <fullName evidence="4">DUF4806 domain-containing protein</fullName>
    </recommendedName>
</protein>
<accession>A0A232EGX9</accession>
<dbReference type="Proteomes" id="UP000215335">
    <property type="component" value="Unassembled WGS sequence"/>
</dbReference>
<evidence type="ECO:0000256" key="1">
    <source>
        <dbReference type="SAM" id="MobiDB-lite"/>
    </source>
</evidence>
<name>A0A232EGX9_9HYME</name>
<feature type="compositionally biased region" description="Acidic residues" evidence="1">
    <location>
        <begin position="1075"/>
        <end position="1105"/>
    </location>
</feature>